<evidence type="ECO:0000313" key="2">
    <source>
        <dbReference type="Proteomes" id="UP000267096"/>
    </source>
</evidence>
<gene>
    <name evidence="1" type="ORF">ASIM_LOCUS20081</name>
</gene>
<dbReference type="PANTHER" id="PTHR45581:SF3">
    <property type="entry name" value="METHYLTRANSFERASE DOMAIN-CONTAINING PROTEIN"/>
    <property type="match status" value="1"/>
</dbReference>
<dbReference type="Proteomes" id="UP000267096">
    <property type="component" value="Unassembled WGS sequence"/>
</dbReference>
<dbReference type="SUPFAM" id="SSF53335">
    <property type="entry name" value="S-adenosyl-L-methionine-dependent methyltransferases"/>
    <property type="match status" value="1"/>
</dbReference>
<evidence type="ECO:0008006" key="3">
    <source>
        <dbReference type="Google" id="ProtNLM"/>
    </source>
</evidence>
<dbReference type="PANTHER" id="PTHR45581">
    <property type="entry name" value="PROTEIN CBG10435"/>
    <property type="match status" value="1"/>
</dbReference>
<dbReference type="EMBL" id="UYRR01038657">
    <property type="protein sequence ID" value="VDK74179.1"/>
    <property type="molecule type" value="Genomic_DNA"/>
</dbReference>
<proteinExistence type="predicted"/>
<protein>
    <recommendedName>
        <fullName evidence="3">Methyltransferase type 11 domain-containing protein</fullName>
    </recommendedName>
</protein>
<name>A0A3P6SSR0_ANISI</name>
<sequence length="99" mass="11095">MKEIYRTLKPGGTFMMLEGDGTGNVYTDKIKFGYNAIFGYAVSVLACLQFGSQSEDALCLGTMWGSERGVRMLRECGFDDVKIAETPFLDMEILYICHK</sequence>
<evidence type="ECO:0000313" key="1">
    <source>
        <dbReference type="EMBL" id="VDK74179.1"/>
    </source>
</evidence>
<dbReference type="OrthoDB" id="506498at2759"/>
<dbReference type="Gene3D" id="3.40.50.150">
    <property type="entry name" value="Vaccinia Virus protein VP39"/>
    <property type="match status" value="1"/>
</dbReference>
<keyword evidence="2" id="KW-1185">Reference proteome</keyword>
<dbReference type="AlphaFoldDB" id="A0A3P6SSR0"/>
<reference evidence="1 2" key="1">
    <citation type="submission" date="2018-11" db="EMBL/GenBank/DDBJ databases">
        <authorList>
            <consortium name="Pathogen Informatics"/>
        </authorList>
    </citation>
    <scope>NUCLEOTIDE SEQUENCE [LARGE SCALE GENOMIC DNA]</scope>
</reference>
<dbReference type="InterPro" id="IPR029063">
    <property type="entry name" value="SAM-dependent_MTases_sf"/>
</dbReference>
<organism evidence="1 2">
    <name type="scientific">Anisakis simplex</name>
    <name type="common">Herring worm</name>
    <dbReference type="NCBI Taxonomy" id="6269"/>
    <lineage>
        <taxon>Eukaryota</taxon>
        <taxon>Metazoa</taxon>
        <taxon>Ecdysozoa</taxon>
        <taxon>Nematoda</taxon>
        <taxon>Chromadorea</taxon>
        <taxon>Rhabditida</taxon>
        <taxon>Spirurina</taxon>
        <taxon>Ascaridomorpha</taxon>
        <taxon>Ascaridoidea</taxon>
        <taxon>Anisakidae</taxon>
        <taxon>Anisakis</taxon>
        <taxon>Anisakis simplex complex</taxon>
    </lineage>
</organism>
<accession>A0A3P6SSR0</accession>